<keyword evidence="1" id="KW-1133">Transmembrane helix</keyword>
<feature type="transmembrane region" description="Helical" evidence="1">
    <location>
        <begin position="83"/>
        <end position="101"/>
    </location>
</feature>
<dbReference type="Gene3D" id="1.20.144.10">
    <property type="entry name" value="Phosphatidic acid phosphatase type 2/haloperoxidase"/>
    <property type="match status" value="1"/>
</dbReference>
<dbReference type="PANTHER" id="PTHR14969:SF13">
    <property type="entry name" value="AT30094P"/>
    <property type="match status" value="1"/>
</dbReference>
<dbReference type="AlphaFoldDB" id="A0A6J4MHD2"/>
<feature type="transmembrane region" description="Helical" evidence="1">
    <location>
        <begin position="181"/>
        <end position="198"/>
    </location>
</feature>
<evidence type="ECO:0000259" key="2">
    <source>
        <dbReference type="SMART" id="SM00014"/>
    </source>
</evidence>
<keyword evidence="1" id="KW-0812">Transmembrane</keyword>
<feature type="transmembrane region" description="Helical" evidence="1">
    <location>
        <begin position="155"/>
        <end position="174"/>
    </location>
</feature>
<feature type="transmembrane region" description="Helical" evidence="1">
    <location>
        <begin position="50"/>
        <end position="76"/>
    </location>
</feature>
<accession>A0A6J4MHD2</accession>
<evidence type="ECO:0000256" key="1">
    <source>
        <dbReference type="SAM" id="Phobius"/>
    </source>
</evidence>
<reference evidence="3" key="1">
    <citation type="submission" date="2020-02" db="EMBL/GenBank/DDBJ databases">
        <authorList>
            <person name="Meier V. D."/>
        </authorList>
    </citation>
    <scope>NUCLEOTIDE SEQUENCE</scope>
    <source>
        <strain evidence="3">AVDCRST_MAG93</strain>
    </source>
</reference>
<dbReference type="InterPro" id="IPR000326">
    <property type="entry name" value="PAP2/HPO"/>
</dbReference>
<proteinExistence type="predicted"/>
<dbReference type="SUPFAM" id="SSF48317">
    <property type="entry name" value="Acid phosphatase/Vanadium-dependent haloperoxidase"/>
    <property type="match status" value="1"/>
</dbReference>
<keyword evidence="1" id="KW-0472">Membrane</keyword>
<evidence type="ECO:0000313" key="3">
    <source>
        <dbReference type="EMBL" id="CAA9359593.1"/>
    </source>
</evidence>
<protein>
    <recommendedName>
        <fullName evidence="2">Phosphatidic acid phosphatase type 2/haloperoxidase domain-containing protein</fullName>
    </recommendedName>
</protein>
<dbReference type="InterPro" id="IPR036938">
    <property type="entry name" value="PAP2/HPO_sf"/>
</dbReference>
<gene>
    <name evidence="3" type="ORF">AVDCRST_MAG93-7576</name>
</gene>
<dbReference type="EMBL" id="CADCTR010002551">
    <property type="protein sequence ID" value="CAA9359593.1"/>
    <property type="molecule type" value="Genomic_DNA"/>
</dbReference>
<name>A0A6J4MHD2_9CHLR</name>
<dbReference type="PANTHER" id="PTHR14969">
    <property type="entry name" value="SPHINGOSINE-1-PHOSPHATE PHOSPHOHYDROLASE"/>
    <property type="match status" value="1"/>
</dbReference>
<organism evidence="3">
    <name type="scientific">uncultured Chloroflexia bacterium</name>
    <dbReference type="NCBI Taxonomy" id="1672391"/>
    <lineage>
        <taxon>Bacteria</taxon>
        <taxon>Bacillati</taxon>
        <taxon>Chloroflexota</taxon>
        <taxon>Chloroflexia</taxon>
        <taxon>environmental samples</taxon>
    </lineage>
</organism>
<sequence>MKSAVNLRLLWPFGAAFVLLSAVAGTGSLQGTDSLLIQTAQSRPSFFLDVIARLCSALGSLELTAIFLFALVTGLVLSGRRLLAARLLLAFLITGLLEYLLKQFLPVPPVPPDFVRIGDSVPVVTVDYSYPYPSGHALRSTILLGATYLLSSNSVLRAGIALALLALLVSRVYVGVHWPSDVAGGALLGVAAVVWAFGKEYQVKDE</sequence>
<dbReference type="SMART" id="SM00014">
    <property type="entry name" value="acidPPc"/>
    <property type="match status" value="1"/>
</dbReference>
<feature type="domain" description="Phosphatidic acid phosphatase type 2/haloperoxidase" evidence="2">
    <location>
        <begin position="87"/>
        <end position="197"/>
    </location>
</feature>
<dbReference type="Pfam" id="PF01569">
    <property type="entry name" value="PAP2"/>
    <property type="match status" value="1"/>
</dbReference>